<evidence type="ECO:0000256" key="6">
    <source>
        <dbReference type="ARBA" id="ARBA00022475"/>
    </source>
</evidence>
<feature type="transmembrane region" description="Helical" evidence="21">
    <location>
        <begin position="118"/>
        <end position="139"/>
    </location>
</feature>
<evidence type="ECO:0000256" key="13">
    <source>
        <dbReference type="ARBA" id="ARBA00022777"/>
    </source>
</evidence>
<comment type="similarity">
    <text evidence="3 21">Belongs to the bacterial diacylglycerol kinase family.</text>
</comment>
<evidence type="ECO:0000256" key="11">
    <source>
        <dbReference type="ARBA" id="ARBA00022723"/>
    </source>
</evidence>
<keyword evidence="9 21" id="KW-0808">Transferase</keyword>
<comment type="subcellular location">
    <subcellularLocation>
        <location evidence="2 21">Cell inner membrane</location>
        <topology evidence="2 21">Multi-pass membrane protein</topology>
    </subcellularLocation>
</comment>
<keyword evidence="18 21" id="KW-0472">Membrane</keyword>
<reference evidence="23 24" key="1">
    <citation type="submission" date="2023-01" db="EMBL/GenBank/DDBJ databases">
        <title>Psychrosphaera sp. nov., isolated from marine algae.</title>
        <authorList>
            <person name="Bayburt H."/>
            <person name="Choi B.J."/>
            <person name="Kim J.M."/>
            <person name="Choi D.G."/>
            <person name="Jeon C.O."/>
        </authorList>
    </citation>
    <scope>NUCLEOTIDE SEQUENCE [LARGE SCALE GENOMIC DNA]</scope>
    <source>
        <strain evidence="23 24">G1-22</strain>
    </source>
</reference>
<evidence type="ECO:0000256" key="18">
    <source>
        <dbReference type="ARBA" id="ARBA00023136"/>
    </source>
</evidence>
<dbReference type="InterPro" id="IPR033718">
    <property type="entry name" value="DAGK_prok"/>
</dbReference>
<evidence type="ECO:0000256" key="21">
    <source>
        <dbReference type="RuleBase" id="RU363065"/>
    </source>
</evidence>
<comment type="function">
    <text evidence="21">Catalyzes the ATP-dependent phosphorylation of sn-l,2-diacylglycerol (DAG) to phosphatidic acid. Involved in the recycling of diacylglycerol produced as a by-product during membrane-derived oligosaccharide (MDO) biosynthesis.</text>
</comment>
<dbReference type="GO" id="GO:0016301">
    <property type="term" value="F:kinase activity"/>
    <property type="evidence" value="ECO:0007669"/>
    <property type="project" value="UniProtKB-KW"/>
</dbReference>
<dbReference type="PROSITE" id="PS01069">
    <property type="entry name" value="DAGK_PROKAR"/>
    <property type="match status" value="1"/>
</dbReference>
<evidence type="ECO:0000256" key="12">
    <source>
        <dbReference type="ARBA" id="ARBA00022741"/>
    </source>
</evidence>
<dbReference type="InterPro" id="IPR000829">
    <property type="entry name" value="DAGK"/>
</dbReference>
<dbReference type="RefSeq" id="WP_272182329.1">
    <property type="nucleotide sequence ID" value="NZ_JAQOMS010000002.1"/>
</dbReference>
<dbReference type="PANTHER" id="PTHR34299:SF1">
    <property type="entry name" value="DIACYLGLYCEROL KINASE"/>
    <property type="match status" value="1"/>
</dbReference>
<protein>
    <recommendedName>
        <fullName evidence="5 21">Diacylglycerol kinase</fullName>
        <ecNumber evidence="4 21">2.7.1.107</ecNumber>
    </recommendedName>
</protein>
<comment type="cofactor">
    <cofactor evidence="1">
        <name>Mg(2+)</name>
        <dbReference type="ChEBI" id="CHEBI:18420"/>
    </cofactor>
</comment>
<proteinExistence type="inferred from homology"/>
<dbReference type="Gene3D" id="1.10.287.3610">
    <property type="match status" value="1"/>
</dbReference>
<dbReference type="Proteomes" id="UP001528411">
    <property type="component" value="Unassembled WGS sequence"/>
</dbReference>
<evidence type="ECO:0000256" key="19">
    <source>
        <dbReference type="ARBA" id="ARBA00023209"/>
    </source>
</evidence>
<organism evidence="23 24">
    <name type="scientific">Psychrosphaera algicola</name>
    <dbReference type="NCBI Taxonomy" id="3023714"/>
    <lineage>
        <taxon>Bacteria</taxon>
        <taxon>Pseudomonadati</taxon>
        <taxon>Pseudomonadota</taxon>
        <taxon>Gammaproteobacteria</taxon>
        <taxon>Alteromonadales</taxon>
        <taxon>Pseudoalteromonadaceae</taxon>
        <taxon>Psychrosphaera</taxon>
    </lineage>
</organism>
<evidence type="ECO:0000256" key="5">
    <source>
        <dbReference type="ARBA" id="ARBA00017575"/>
    </source>
</evidence>
<evidence type="ECO:0000256" key="7">
    <source>
        <dbReference type="ARBA" id="ARBA00022516"/>
    </source>
</evidence>
<evidence type="ECO:0000256" key="14">
    <source>
        <dbReference type="ARBA" id="ARBA00022840"/>
    </source>
</evidence>
<evidence type="ECO:0000313" key="24">
    <source>
        <dbReference type="Proteomes" id="UP001528411"/>
    </source>
</evidence>
<evidence type="ECO:0000256" key="8">
    <source>
        <dbReference type="ARBA" id="ARBA00022519"/>
    </source>
</evidence>
<keyword evidence="12 21" id="KW-0547">Nucleotide-binding</keyword>
<evidence type="ECO:0000256" key="10">
    <source>
        <dbReference type="ARBA" id="ARBA00022692"/>
    </source>
</evidence>
<keyword evidence="6" id="KW-1003">Cell membrane</keyword>
<evidence type="ECO:0000256" key="4">
    <source>
        <dbReference type="ARBA" id="ARBA00012133"/>
    </source>
</evidence>
<keyword evidence="10 21" id="KW-0812">Transmembrane</keyword>
<keyword evidence="7" id="KW-0444">Lipid biosynthesis</keyword>
<keyword evidence="20 21" id="KW-1208">Phospholipid metabolism</keyword>
<dbReference type="EMBL" id="JAQOMS010000002">
    <property type="protein sequence ID" value="MDC2891323.1"/>
    <property type="molecule type" value="Genomic_DNA"/>
</dbReference>
<comment type="caution">
    <text evidence="23">The sequence shown here is derived from an EMBL/GenBank/DDBJ whole genome shotgun (WGS) entry which is preliminary data.</text>
</comment>
<dbReference type="EC" id="2.7.1.107" evidence="4 21"/>
<keyword evidence="13 21" id="KW-0418">Kinase</keyword>
<keyword evidence="8 21" id="KW-0997">Cell inner membrane</keyword>
<evidence type="ECO:0000256" key="1">
    <source>
        <dbReference type="ARBA" id="ARBA00001946"/>
    </source>
</evidence>
<dbReference type="InterPro" id="IPR036945">
    <property type="entry name" value="DAGK_sf"/>
</dbReference>
<accession>A0ABT5FJE6</accession>
<keyword evidence="17 21" id="KW-0443">Lipid metabolism</keyword>
<dbReference type="PANTHER" id="PTHR34299">
    <property type="entry name" value="DIACYLGLYCEROL KINASE"/>
    <property type="match status" value="1"/>
</dbReference>
<evidence type="ECO:0000256" key="3">
    <source>
        <dbReference type="ARBA" id="ARBA00005967"/>
    </source>
</evidence>
<keyword evidence="16 21" id="KW-1133">Transmembrane helix</keyword>
<keyword evidence="15" id="KW-0460">Magnesium</keyword>
<feature type="transmembrane region" description="Helical" evidence="21">
    <location>
        <begin position="76"/>
        <end position="97"/>
    </location>
</feature>
<dbReference type="CDD" id="cd14264">
    <property type="entry name" value="DAGK_IM"/>
    <property type="match status" value="1"/>
</dbReference>
<evidence type="ECO:0000256" key="22">
    <source>
        <dbReference type="SAM" id="MobiDB-lite"/>
    </source>
</evidence>
<keyword evidence="14 21" id="KW-0067">ATP-binding</keyword>
<feature type="transmembrane region" description="Helical" evidence="21">
    <location>
        <begin position="51"/>
        <end position="70"/>
    </location>
</feature>
<sequence length="144" mass="15629">MSQDNAGSTPEENNGSADTIPNKPNGSGLSRILKATHCSILGFKAAFKHEAAFRQELILVLFLTPVAFFISDTLFGFAMLLIAMLFVLIVELLNSAIEATVDRIGFERHELSGRAKDLGSAAVTLALTIASLVWLVHIIDFINR</sequence>
<keyword evidence="24" id="KW-1185">Reference proteome</keyword>
<evidence type="ECO:0000256" key="9">
    <source>
        <dbReference type="ARBA" id="ARBA00022679"/>
    </source>
</evidence>
<evidence type="ECO:0000256" key="15">
    <source>
        <dbReference type="ARBA" id="ARBA00022842"/>
    </source>
</evidence>
<evidence type="ECO:0000256" key="20">
    <source>
        <dbReference type="ARBA" id="ARBA00023264"/>
    </source>
</evidence>
<evidence type="ECO:0000256" key="2">
    <source>
        <dbReference type="ARBA" id="ARBA00004429"/>
    </source>
</evidence>
<gene>
    <name evidence="23" type="ORF">PN838_24480</name>
</gene>
<comment type="catalytic activity">
    <reaction evidence="21">
        <text>a 1,2-diacyl-sn-glycerol + ATP = a 1,2-diacyl-sn-glycero-3-phosphate + ADP + H(+)</text>
        <dbReference type="Rhea" id="RHEA:10272"/>
        <dbReference type="ChEBI" id="CHEBI:15378"/>
        <dbReference type="ChEBI" id="CHEBI:17815"/>
        <dbReference type="ChEBI" id="CHEBI:30616"/>
        <dbReference type="ChEBI" id="CHEBI:58608"/>
        <dbReference type="ChEBI" id="CHEBI:456216"/>
        <dbReference type="EC" id="2.7.1.107"/>
    </reaction>
</comment>
<name>A0ABT5FJE6_9GAMM</name>
<keyword evidence="19" id="KW-0594">Phospholipid biosynthesis</keyword>
<keyword evidence="11" id="KW-0479">Metal-binding</keyword>
<evidence type="ECO:0000313" key="23">
    <source>
        <dbReference type="EMBL" id="MDC2891323.1"/>
    </source>
</evidence>
<evidence type="ECO:0000256" key="17">
    <source>
        <dbReference type="ARBA" id="ARBA00023098"/>
    </source>
</evidence>
<feature type="region of interest" description="Disordered" evidence="22">
    <location>
        <begin position="1"/>
        <end position="25"/>
    </location>
</feature>
<evidence type="ECO:0000256" key="16">
    <source>
        <dbReference type="ARBA" id="ARBA00022989"/>
    </source>
</evidence>
<dbReference type="Pfam" id="PF01219">
    <property type="entry name" value="DAGK_prokar"/>
    <property type="match status" value="1"/>
</dbReference>